<keyword evidence="2" id="KW-1185">Reference proteome</keyword>
<dbReference type="AlphaFoldDB" id="A0AA37WP24"/>
<name>A0AA37WP24_9GAMM</name>
<dbReference type="Proteomes" id="UP001156870">
    <property type="component" value="Unassembled WGS sequence"/>
</dbReference>
<gene>
    <name evidence="1" type="ORF">GCM10007877_37870</name>
</gene>
<dbReference type="RefSeq" id="WP_232595897.1">
    <property type="nucleotide sequence ID" value="NZ_BSPD01000100.1"/>
</dbReference>
<evidence type="ECO:0000313" key="1">
    <source>
        <dbReference type="EMBL" id="GLS28068.1"/>
    </source>
</evidence>
<evidence type="ECO:0000313" key="2">
    <source>
        <dbReference type="Proteomes" id="UP001156870"/>
    </source>
</evidence>
<reference evidence="1 2" key="1">
    <citation type="journal article" date="2014" name="Int. J. Syst. Evol. Microbiol.">
        <title>Complete genome sequence of Corynebacterium casei LMG S-19264T (=DSM 44701T), isolated from a smear-ripened cheese.</title>
        <authorList>
            <consortium name="US DOE Joint Genome Institute (JGI-PGF)"/>
            <person name="Walter F."/>
            <person name="Albersmeier A."/>
            <person name="Kalinowski J."/>
            <person name="Ruckert C."/>
        </authorList>
    </citation>
    <scope>NUCLEOTIDE SEQUENCE [LARGE SCALE GENOMIC DNA]</scope>
    <source>
        <strain evidence="1 2">NBRC 110095</strain>
    </source>
</reference>
<proteinExistence type="predicted"/>
<organism evidence="1 2">
    <name type="scientific">Marinibactrum halimedae</name>
    <dbReference type="NCBI Taxonomy" id="1444977"/>
    <lineage>
        <taxon>Bacteria</taxon>
        <taxon>Pseudomonadati</taxon>
        <taxon>Pseudomonadota</taxon>
        <taxon>Gammaproteobacteria</taxon>
        <taxon>Cellvibrionales</taxon>
        <taxon>Cellvibrionaceae</taxon>
        <taxon>Marinibactrum</taxon>
    </lineage>
</organism>
<protein>
    <submittedName>
        <fullName evidence="1">Uncharacterized protein</fullName>
    </submittedName>
</protein>
<sequence>MISELHMDEEGEVQSYLHEVEVDKKGLLITKSVKEINYSIEENKPTHFAITGNLDNIRQIAQLAKNSIDRGFGSYQIGSPGDTFYLLAVPESSDEKGFAKLLDKRFHKGAQQLAQVIGASQSHTNKVLSKRSRRIHPDLNREHGDKVKKQMAKSNTNFGDKASAHNTLMNAQALPDPIVCWTAVGKGCKVFHEALETANNRWNLDFHKTHHVYFSGSVGVGINTANNELQKAGMDWCATGPQVNRANPRQLFWNFFEEARLLKARTEVVAVEGEGSTAKLSAPIHPAFHQATPQGKRDAIEKKDPSTNIKKAAFGVGKAMMAAAPAKGITSFAATQAGLGNTNKAAELAYKNMDELMKTPEGQAMLKEMIQSMHNSSTEVAKLMDLIQHFGVTGNTVVDVLSFAAAGLGAAVTYRVIDKVGFQQKTEKARYMFKALFDPRADMLDPTLTPADALGKLT</sequence>
<dbReference type="EMBL" id="BSPD01000100">
    <property type="protein sequence ID" value="GLS28068.1"/>
    <property type="molecule type" value="Genomic_DNA"/>
</dbReference>
<comment type="caution">
    <text evidence="1">The sequence shown here is derived from an EMBL/GenBank/DDBJ whole genome shotgun (WGS) entry which is preliminary data.</text>
</comment>
<accession>A0AA37WP24</accession>